<protein>
    <recommendedName>
        <fullName evidence="2">Peptide deformylase</fullName>
        <shortName evidence="2">PDF</shortName>
        <ecNumber evidence="2">3.5.1.88</ecNumber>
    </recommendedName>
    <alternativeName>
        <fullName evidence="2">Polypeptide deformylase</fullName>
    </alternativeName>
</protein>
<evidence type="ECO:0000313" key="4">
    <source>
        <dbReference type="Proteomes" id="UP000178417"/>
    </source>
</evidence>
<comment type="catalytic activity">
    <reaction evidence="2">
        <text>N-terminal N-formyl-L-methionyl-[peptide] + H2O = N-terminal L-methionyl-[peptide] + formate</text>
        <dbReference type="Rhea" id="RHEA:24420"/>
        <dbReference type="Rhea" id="RHEA-COMP:10639"/>
        <dbReference type="Rhea" id="RHEA-COMP:10640"/>
        <dbReference type="ChEBI" id="CHEBI:15377"/>
        <dbReference type="ChEBI" id="CHEBI:15740"/>
        <dbReference type="ChEBI" id="CHEBI:49298"/>
        <dbReference type="ChEBI" id="CHEBI:64731"/>
        <dbReference type="EC" id="3.5.1.88"/>
    </reaction>
</comment>
<proteinExistence type="inferred from homology"/>
<sequence length="166" mass="18284">MSLLKILTFPHPILRKKCRSIKKVDSNIKKLIDNMIETMHAAPGVGLAAPQIGENIRLIVIDIGQGAFALVNPKIVKKNKTLQTFEEGCLCLPGIVAPVERSSAVTVKGLDKNGHPITIEAEGFLATVIQHETDHLEGIVFIDKVKDKTLIREVSKKEEEGKNKFI</sequence>
<dbReference type="PRINTS" id="PR01576">
    <property type="entry name" value="PDEFORMYLASE"/>
</dbReference>
<keyword evidence="2" id="KW-0378">Hydrolase</keyword>
<comment type="similarity">
    <text evidence="1 2">Belongs to the polypeptide deformylase family.</text>
</comment>
<feature type="binding site" evidence="2">
    <location>
        <position position="89"/>
    </location>
    <ligand>
        <name>Fe cation</name>
        <dbReference type="ChEBI" id="CHEBI:24875"/>
    </ligand>
</feature>
<feature type="binding site" evidence="2">
    <location>
        <position position="135"/>
    </location>
    <ligand>
        <name>Fe cation</name>
        <dbReference type="ChEBI" id="CHEBI:24875"/>
    </ligand>
</feature>
<dbReference type="PANTHER" id="PTHR10458">
    <property type="entry name" value="PEPTIDE DEFORMYLASE"/>
    <property type="match status" value="1"/>
</dbReference>
<evidence type="ECO:0000256" key="2">
    <source>
        <dbReference type="HAMAP-Rule" id="MF_00163"/>
    </source>
</evidence>
<dbReference type="STRING" id="1802579.A2310_05430"/>
<dbReference type="GO" id="GO:0046872">
    <property type="term" value="F:metal ion binding"/>
    <property type="evidence" value="ECO:0007669"/>
    <property type="project" value="UniProtKB-KW"/>
</dbReference>
<dbReference type="EMBL" id="MEUB01000013">
    <property type="protein sequence ID" value="OGC23970.1"/>
    <property type="molecule type" value="Genomic_DNA"/>
</dbReference>
<dbReference type="PANTHER" id="PTHR10458:SF22">
    <property type="entry name" value="PEPTIDE DEFORMYLASE"/>
    <property type="match status" value="1"/>
</dbReference>
<dbReference type="HAMAP" id="MF_00163">
    <property type="entry name" value="Pep_deformylase"/>
    <property type="match status" value="1"/>
</dbReference>
<dbReference type="NCBIfam" id="NF001159">
    <property type="entry name" value="PRK00150.1-3"/>
    <property type="match status" value="1"/>
</dbReference>
<dbReference type="NCBIfam" id="TIGR00079">
    <property type="entry name" value="pept_deformyl"/>
    <property type="match status" value="1"/>
</dbReference>
<dbReference type="Gene3D" id="3.90.45.10">
    <property type="entry name" value="Peptide deformylase"/>
    <property type="match status" value="1"/>
</dbReference>
<dbReference type="CDD" id="cd00487">
    <property type="entry name" value="Pep_deformylase"/>
    <property type="match status" value="1"/>
</dbReference>
<accession>A0A1F4SU63</accession>
<keyword evidence="2" id="KW-0408">Iron</keyword>
<comment type="cofactor">
    <cofactor evidence="2">
        <name>Fe(2+)</name>
        <dbReference type="ChEBI" id="CHEBI:29033"/>
    </cofactor>
    <text evidence="2">Binds 1 Fe(2+) ion.</text>
</comment>
<dbReference type="SUPFAM" id="SSF56420">
    <property type="entry name" value="Peptide deformylase"/>
    <property type="match status" value="1"/>
</dbReference>
<comment type="caution">
    <text evidence="3">The sequence shown here is derived from an EMBL/GenBank/DDBJ whole genome shotgun (WGS) entry which is preliminary data.</text>
</comment>
<comment type="function">
    <text evidence="2">Removes the formyl group from the N-terminal Met of newly synthesized proteins. Requires at least a dipeptide for an efficient rate of reaction. N-terminal L-methionine is a prerequisite for activity but the enzyme has broad specificity at other positions.</text>
</comment>
<gene>
    <name evidence="2" type="primary">def</name>
    <name evidence="3" type="ORF">A2310_05430</name>
</gene>
<dbReference type="EC" id="3.5.1.88" evidence="2"/>
<dbReference type="AlphaFoldDB" id="A0A1F4SU63"/>
<keyword evidence="2" id="KW-0648">Protein biosynthesis</keyword>
<reference evidence="3 4" key="1">
    <citation type="journal article" date="2016" name="Nat. Commun.">
        <title>Thousands of microbial genomes shed light on interconnected biogeochemical processes in an aquifer system.</title>
        <authorList>
            <person name="Anantharaman K."/>
            <person name="Brown C.T."/>
            <person name="Hug L.A."/>
            <person name="Sharon I."/>
            <person name="Castelle C.J."/>
            <person name="Probst A.J."/>
            <person name="Thomas B.C."/>
            <person name="Singh A."/>
            <person name="Wilkins M.J."/>
            <person name="Karaoz U."/>
            <person name="Brodie E.L."/>
            <person name="Williams K.H."/>
            <person name="Hubbard S.S."/>
            <person name="Banfield J.F."/>
        </authorList>
    </citation>
    <scope>NUCLEOTIDE SEQUENCE [LARGE SCALE GENOMIC DNA]</scope>
</reference>
<name>A0A1F4SU63_UNCSA</name>
<keyword evidence="2" id="KW-0479">Metal-binding</keyword>
<dbReference type="GO" id="GO:0006412">
    <property type="term" value="P:translation"/>
    <property type="evidence" value="ECO:0007669"/>
    <property type="project" value="UniProtKB-UniRule"/>
</dbReference>
<evidence type="ECO:0000256" key="1">
    <source>
        <dbReference type="ARBA" id="ARBA00010759"/>
    </source>
</evidence>
<dbReference type="GO" id="GO:0042586">
    <property type="term" value="F:peptide deformylase activity"/>
    <property type="evidence" value="ECO:0007669"/>
    <property type="project" value="UniProtKB-UniRule"/>
</dbReference>
<dbReference type="Proteomes" id="UP000178417">
    <property type="component" value="Unassembled WGS sequence"/>
</dbReference>
<dbReference type="Pfam" id="PF01327">
    <property type="entry name" value="Pep_deformylase"/>
    <property type="match status" value="1"/>
</dbReference>
<feature type="binding site" evidence="2">
    <location>
        <position position="131"/>
    </location>
    <ligand>
        <name>Fe cation</name>
        <dbReference type="ChEBI" id="CHEBI:24875"/>
    </ligand>
</feature>
<dbReference type="InterPro" id="IPR023635">
    <property type="entry name" value="Peptide_deformylase"/>
</dbReference>
<dbReference type="InterPro" id="IPR036821">
    <property type="entry name" value="Peptide_deformylase_sf"/>
</dbReference>
<feature type="active site" evidence="2">
    <location>
        <position position="132"/>
    </location>
</feature>
<evidence type="ECO:0000313" key="3">
    <source>
        <dbReference type="EMBL" id="OGC23970.1"/>
    </source>
</evidence>
<dbReference type="PIRSF" id="PIRSF004749">
    <property type="entry name" value="Pep_def"/>
    <property type="match status" value="1"/>
</dbReference>
<organism evidence="3 4">
    <name type="scientific">candidate division WOR-1 bacterium RIFOXYB2_FULL_37_13</name>
    <dbReference type="NCBI Taxonomy" id="1802579"/>
    <lineage>
        <taxon>Bacteria</taxon>
        <taxon>Bacillati</taxon>
        <taxon>Saganbacteria</taxon>
    </lineage>
</organism>